<keyword evidence="1" id="KW-0812">Transmembrane</keyword>
<feature type="transmembrane region" description="Helical" evidence="1">
    <location>
        <begin position="12"/>
        <end position="33"/>
    </location>
</feature>
<protein>
    <submittedName>
        <fullName evidence="2">Uncharacterized protein</fullName>
    </submittedName>
</protein>
<evidence type="ECO:0000313" key="3">
    <source>
        <dbReference type="Proteomes" id="UP000680514"/>
    </source>
</evidence>
<dbReference type="RefSeq" id="WP_213434519.1">
    <property type="nucleotide sequence ID" value="NZ_AP024546.1"/>
</dbReference>
<accession>A0ABM7QGE1</accession>
<name>A0ABM7QGE1_9GAMM</name>
<reference evidence="2 3" key="1">
    <citation type="submission" date="2021-03" db="EMBL/GenBank/DDBJ databases">
        <title>Complete Genome Sequences of Two Lysobacter Strains Isolated from Sea Water (Lysobacter caseinilyticus) and Soil (Lysobacter helvus) in South Korea.</title>
        <authorList>
            <person name="Watanabe Y."/>
            <person name="Arakawa K."/>
        </authorList>
    </citation>
    <scope>NUCLEOTIDE SEQUENCE [LARGE SCALE GENOMIC DNA]</scope>
    <source>
        <strain evidence="2 3">D10</strain>
    </source>
</reference>
<evidence type="ECO:0000256" key="1">
    <source>
        <dbReference type="SAM" id="Phobius"/>
    </source>
</evidence>
<dbReference type="EMBL" id="AP024546">
    <property type="protein sequence ID" value="BCT96761.1"/>
    <property type="molecule type" value="Genomic_DNA"/>
</dbReference>
<keyword evidence="1" id="KW-0472">Membrane</keyword>
<proteinExistence type="predicted"/>
<keyword evidence="3" id="KW-1185">Reference proteome</keyword>
<sequence length="80" mass="8651">MSTSERDNWGSWCKFLLGSVMASTGAANLYRYFATGRVHHHPSRLVPLDLAGPDAALYYSLYCLAGAFLLAAGIRGLTAK</sequence>
<dbReference type="Proteomes" id="UP000680514">
    <property type="component" value="Chromosome"/>
</dbReference>
<organism evidence="2 3">
    <name type="scientific">Lysobacter helvus</name>
    <dbReference type="NCBI Taxonomy" id="2675059"/>
    <lineage>
        <taxon>Bacteria</taxon>
        <taxon>Pseudomonadati</taxon>
        <taxon>Pseudomonadota</taxon>
        <taxon>Gammaproteobacteria</taxon>
        <taxon>Lysobacterales</taxon>
        <taxon>Lysobacteraceae</taxon>
        <taxon>Lysobacter</taxon>
    </lineage>
</organism>
<feature type="transmembrane region" description="Helical" evidence="1">
    <location>
        <begin position="56"/>
        <end position="77"/>
    </location>
</feature>
<gene>
    <name evidence="2" type="ORF">LYSHEL_26320</name>
</gene>
<evidence type="ECO:0000313" key="2">
    <source>
        <dbReference type="EMBL" id="BCT96761.1"/>
    </source>
</evidence>
<keyword evidence="1" id="KW-1133">Transmembrane helix</keyword>